<comment type="function">
    <text evidence="6 9">Catalyzes cyclization of the linear tetrapyrrole, hydroxymethylbilane, to the macrocyclic uroporphyrinogen III.</text>
</comment>
<dbReference type="CDD" id="cd06578">
    <property type="entry name" value="HemD"/>
    <property type="match status" value="1"/>
</dbReference>
<dbReference type="Pfam" id="PF02602">
    <property type="entry name" value="HEM4"/>
    <property type="match status" value="1"/>
</dbReference>
<dbReference type="InterPro" id="IPR039793">
    <property type="entry name" value="UROS/Hem4"/>
</dbReference>
<dbReference type="GO" id="GO:0006780">
    <property type="term" value="P:uroporphyrinogen III biosynthetic process"/>
    <property type="evidence" value="ECO:0007669"/>
    <property type="project" value="UniProtKB-UniRule"/>
</dbReference>
<evidence type="ECO:0000256" key="6">
    <source>
        <dbReference type="ARBA" id="ARBA00037589"/>
    </source>
</evidence>
<dbReference type="Proteomes" id="UP000199474">
    <property type="component" value="Unassembled WGS sequence"/>
</dbReference>
<proteinExistence type="inferred from homology"/>
<keyword evidence="12" id="KW-1185">Reference proteome</keyword>
<evidence type="ECO:0000256" key="7">
    <source>
        <dbReference type="ARBA" id="ARBA00040167"/>
    </source>
</evidence>
<organism evidence="11 12">
    <name type="scientific">Lentibacillus persicus</name>
    <dbReference type="NCBI Taxonomy" id="640948"/>
    <lineage>
        <taxon>Bacteria</taxon>
        <taxon>Bacillati</taxon>
        <taxon>Bacillota</taxon>
        <taxon>Bacilli</taxon>
        <taxon>Bacillales</taxon>
        <taxon>Bacillaceae</taxon>
        <taxon>Lentibacillus</taxon>
    </lineage>
</organism>
<name>A0A1I1TIN0_9BACI</name>
<dbReference type="PANTHER" id="PTHR38042">
    <property type="entry name" value="UROPORPHYRINOGEN-III SYNTHASE, CHLOROPLASTIC"/>
    <property type="match status" value="1"/>
</dbReference>
<dbReference type="OrthoDB" id="9815856at2"/>
<evidence type="ECO:0000256" key="2">
    <source>
        <dbReference type="ARBA" id="ARBA00008133"/>
    </source>
</evidence>
<accession>A0A1I1TIN0</accession>
<sequence>MASPLKGKKVLITREKAQANELAHKVEQHKGVPEQIPLLTITCHHNQASAAQMQEEAYKWVFFTSANGVHCFFSMLRKYDFSKDILSEANFAVVGRKTGRALEGYGYYASFVPETYDAETMTREFFQHYDVLEEPVLLVRGNWSRDTLPRWLEGLGVRYSIVEVYQTGYNYTMKDTLNAKLAQNELDALTFTSPSSVNAFVEMAETSIAPDIPIVCIGTTTADQASELGLANLLVPEEFTIDGMLAKLEEVFAQKG</sequence>
<dbReference type="EC" id="4.2.1.75" evidence="3 9"/>
<evidence type="ECO:0000256" key="4">
    <source>
        <dbReference type="ARBA" id="ARBA00023239"/>
    </source>
</evidence>
<evidence type="ECO:0000256" key="8">
    <source>
        <dbReference type="ARBA" id="ARBA00048617"/>
    </source>
</evidence>
<feature type="domain" description="Tetrapyrrole biosynthesis uroporphyrinogen III synthase" evidence="10">
    <location>
        <begin position="21"/>
        <end position="245"/>
    </location>
</feature>
<dbReference type="InterPro" id="IPR003754">
    <property type="entry name" value="4pyrrol_synth_uPrphyn_synth"/>
</dbReference>
<evidence type="ECO:0000256" key="5">
    <source>
        <dbReference type="ARBA" id="ARBA00023244"/>
    </source>
</evidence>
<evidence type="ECO:0000256" key="3">
    <source>
        <dbReference type="ARBA" id="ARBA00013109"/>
    </source>
</evidence>
<dbReference type="GO" id="GO:0006782">
    <property type="term" value="P:protoporphyrinogen IX biosynthetic process"/>
    <property type="evidence" value="ECO:0007669"/>
    <property type="project" value="UniProtKB-UniRule"/>
</dbReference>
<dbReference type="STRING" id="640948.SAMN05216238_102296"/>
<dbReference type="EMBL" id="FOMR01000002">
    <property type="protein sequence ID" value="SFD58476.1"/>
    <property type="molecule type" value="Genomic_DNA"/>
</dbReference>
<dbReference type="RefSeq" id="WP_090081560.1">
    <property type="nucleotide sequence ID" value="NZ_FOMR01000002.1"/>
</dbReference>
<dbReference type="Gene3D" id="3.40.50.10090">
    <property type="match status" value="2"/>
</dbReference>
<evidence type="ECO:0000256" key="1">
    <source>
        <dbReference type="ARBA" id="ARBA00004772"/>
    </source>
</evidence>
<protein>
    <recommendedName>
        <fullName evidence="7 9">Uroporphyrinogen-III synthase</fullName>
        <ecNumber evidence="3 9">4.2.1.75</ecNumber>
    </recommendedName>
</protein>
<evidence type="ECO:0000256" key="9">
    <source>
        <dbReference type="RuleBase" id="RU366031"/>
    </source>
</evidence>
<reference evidence="12" key="1">
    <citation type="submission" date="2016-10" db="EMBL/GenBank/DDBJ databases">
        <authorList>
            <person name="Varghese N."/>
            <person name="Submissions S."/>
        </authorList>
    </citation>
    <scope>NUCLEOTIDE SEQUENCE [LARGE SCALE GENOMIC DNA]</scope>
    <source>
        <strain evidence="12">DSM 22530</strain>
    </source>
</reference>
<dbReference type="AlphaFoldDB" id="A0A1I1TIN0"/>
<dbReference type="SUPFAM" id="SSF69618">
    <property type="entry name" value="HemD-like"/>
    <property type="match status" value="1"/>
</dbReference>
<keyword evidence="5 9" id="KW-0627">Porphyrin biosynthesis</keyword>
<evidence type="ECO:0000313" key="11">
    <source>
        <dbReference type="EMBL" id="SFD58476.1"/>
    </source>
</evidence>
<comment type="catalytic activity">
    <reaction evidence="8 9">
        <text>hydroxymethylbilane = uroporphyrinogen III + H2O</text>
        <dbReference type="Rhea" id="RHEA:18965"/>
        <dbReference type="ChEBI" id="CHEBI:15377"/>
        <dbReference type="ChEBI" id="CHEBI:57308"/>
        <dbReference type="ChEBI" id="CHEBI:57845"/>
        <dbReference type="EC" id="4.2.1.75"/>
    </reaction>
</comment>
<comment type="pathway">
    <text evidence="1 9">Porphyrin-containing compound metabolism; protoporphyrin-IX biosynthesis; coproporphyrinogen-III from 5-aminolevulinate: step 3/4.</text>
</comment>
<dbReference type="UniPathway" id="UPA00251">
    <property type="reaction ID" value="UER00320"/>
</dbReference>
<evidence type="ECO:0000259" key="10">
    <source>
        <dbReference type="Pfam" id="PF02602"/>
    </source>
</evidence>
<dbReference type="InterPro" id="IPR036108">
    <property type="entry name" value="4pyrrol_syn_uPrphyn_synt_sf"/>
</dbReference>
<comment type="similarity">
    <text evidence="2 9">Belongs to the uroporphyrinogen-III synthase family.</text>
</comment>
<evidence type="ECO:0000313" key="12">
    <source>
        <dbReference type="Proteomes" id="UP000199474"/>
    </source>
</evidence>
<dbReference type="GO" id="GO:0004852">
    <property type="term" value="F:uroporphyrinogen-III synthase activity"/>
    <property type="evidence" value="ECO:0007669"/>
    <property type="project" value="UniProtKB-UniRule"/>
</dbReference>
<gene>
    <name evidence="11" type="ORF">SAMN05216238_102296</name>
</gene>
<keyword evidence="4 9" id="KW-0456">Lyase</keyword>
<dbReference type="PANTHER" id="PTHR38042:SF1">
    <property type="entry name" value="UROPORPHYRINOGEN-III SYNTHASE, CHLOROPLASTIC"/>
    <property type="match status" value="1"/>
</dbReference>